<keyword evidence="3" id="KW-1185">Reference proteome</keyword>
<proteinExistence type="predicted"/>
<evidence type="ECO:0000313" key="3">
    <source>
        <dbReference type="Proteomes" id="UP000238312"/>
    </source>
</evidence>
<dbReference type="RefSeq" id="WP_106252167.1">
    <property type="nucleotide sequence ID" value="NZ_PVNG01000034.1"/>
</dbReference>
<accession>A0A2T0M4E4</accession>
<comment type="caution">
    <text evidence="2">The sequence shown here is derived from an EMBL/GenBank/DDBJ whole genome shotgun (WGS) entry which is preliminary data.</text>
</comment>
<feature type="domain" description="DUF4097" evidence="1">
    <location>
        <begin position="53"/>
        <end position="255"/>
    </location>
</feature>
<evidence type="ECO:0000313" key="2">
    <source>
        <dbReference type="EMBL" id="PRX51767.1"/>
    </source>
</evidence>
<gene>
    <name evidence="2" type="ORF">B0I32_13432</name>
</gene>
<reference evidence="2 3" key="1">
    <citation type="submission" date="2018-03" db="EMBL/GenBank/DDBJ databases">
        <title>Genomic Encyclopedia of Type Strains, Phase III (KMG-III): the genomes of soil and plant-associated and newly described type strains.</title>
        <authorList>
            <person name="Whitman W."/>
        </authorList>
    </citation>
    <scope>NUCLEOTIDE SEQUENCE [LARGE SCALE GENOMIC DNA]</scope>
    <source>
        <strain evidence="2 3">CGMCC 4.7104</strain>
    </source>
</reference>
<dbReference type="Pfam" id="PF13349">
    <property type="entry name" value="DUF4097"/>
    <property type="match status" value="1"/>
</dbReference>
<name>A0A2T0M4E4_9ACTN</name>
<dbReference type="InterPro" id="IPR025164">
    <property type="entry name" value="Toastrack_DUF4097"/>
</dbReference>
<protein>
    <recommendedName>
        <fullName evidence="1">DUF4097 domain-containing protein</fullName>
    </recommendedName>
</protein>
<dbReference type="AlphaFoldDB" id="A0A2T0M4E4"/>
<evidence type="ECO:0000259" key="1">
    <source>
        <dbReference type="Pfam" id="PF13349"/>
    </source>
</evidence>
<dbReference type="EMBL" id="PVNG01000034">
    <property type="protein sequence ID" value="PRX51767.1"/>
    <property type="molecule type" value="Genomic_DNA"/>
</dbReference>
<dbReference type="Proteomes" id="UP000238312">
    <property type="component" value="Unassembled WGS sequence"/>
</dbReference>
<dbReference type="OrthoDB" id="3520907at2"/>
<sequence>MRAAWLAGGAVATVIALAVSTIGIWNGFARARVPTDFTSRSIPFADGQVHISTGRGQVNLDIVAGQAGELRIDRELHWSRERPTVSEEWDAVTATLRLDAVCPGSDQPDGPLCVANYMLSVPPETDVEARTAGGRLSVDELFSDVRVTSVAGDVRLNAISGDVWARTGTGDVEGSELSGNTADVEVGSGDVRLMFTAAPSEVKAVVRTSGDVALDVPGGVYDVQATGVNTTVGVRRNPAAKKKIVAGTSDGMVTICCRR</sequence>
<organism evidence="2 3">
    <name type="scientific">Nonomuraea fuscirosea</name>
    <dbReference type="NCBI Taxonomy" id="1291556"/>
    <lineage>
        <taxon>Bacteria</taxon>
        <taxon>Bacillati</taxon>
        <taxon>Actinomycetota</taxon>
        <taxon>Actinomycetes</taxon>
        <taxon>Streptosporangiales</taxon>
        <taxon>Streptosporangiaceae</taxon>
        <taxon>Nonomuraea</taxon>
    </lineage>
</organism>